<keyword evidence="2 5" id="KW-0167">Capsid protein</keyword>
<evidence type="ECO:0000256" key="2">
    <source>
        <dbReference type="ARBA" id="ARBA00022561"/>
    </source>
</evidence>
<dbReference type="EMBL" id="LC699794">
    <property type="protein sequence ID" value="BDG82429.1"/>
    <property type="molecule type" value="Genomic_RNA"/>
</dbReference>
<accession>A0AA48GNU1</accession>
<gene>
    <name evidence="5" type="primary">ORF3</name>
</gene>
<feature type="compositionally biased region" description="Basic residues" evidence="4">
    <location>
        <begin position="7"/>
        <end position="21"/>
    </location>
</feature>
<dbReference type="Pfam" id="PF00894">
    <property type="entry name" value="Luteo_coat"/>
    <property type="match status" value="1"/>
</dbReference>
<proteinExistence type="predicted"/>
<keyword evidence="3" id="KW-0946">Virion</keyword>
<dbReference type="InterPro" id="IPR001517">
    <property type="entry name" value="Luteo_coat"/>
</dbReference>
<reference evidence="5" key="1">
    <citation type="submission" date="2022-03" db="EMBL/GenBank/DDBJ databases">
        <authorList>
            <person name="Tokuda R."/>
            <person name="Maejima K."/>
            <person name="Namba S."/>
            <person name="Yamaji Y."/>
        </authorList>
    </citation>
    <scope>NUCLEOTIDE SEQUENCE</scope>
    <source>
        <strain evidence="5">JPN-2017</strain>
    </source>
</reference>
<evidence type="ECO:0000256" key="4">
    <source>
        <dbReference type="SAM" id="MobiDB-lite"/>
    </source>
</evidence>
<dbReference type="GO" id="GO:0005198">
    <property type="term" value="F:structural molecule activity"/>
    <property type="evidence" value="ECO:0007669"/>
    <property type="project" value="InterPro"/>
</dbReference>
<evidence type="ECO:0000256" key="3">
    <source>
        <dbReference type="ARBA" id="ARBA00022844"/>
    </source>
</evidence>
<evidence type="ECO:0000256" key="1">
    <source>
        <dbReference type="ARBA" id="ARBA00004328"/>
    </source>
</evidence>
<sequence>MNTVVVRNRRNQRRNGRRRRNNNAARPTTVVYANGPPQRGRRQRRSRRRTGRGIVPPRTRGSRETFTFTKDDLKGSSSGYITFGPSLSDCPAFSTGILRAYHEYKISMVVLEFISEAASTASGSMAFELDPHCKSSSLSSKINKFKLTQNGKRTFPAGKINGQKWLDSSEDQFRILYKGNGDSSVTAGSFRITIQVTLQNPK</sequence>
<dbReference type="Gene3D" id="2.60.120.20">
    <property type="match status" value="1"/>
</dbReference>
<comment type="subcellular location">
    <subcellularLocation>
        <location evidence="1">Virion</location>
    </subcellularLocation>
</comment>
<feature type="region of interest" description="Disordered" evidence="4">
    <location>
        <begin position="1"/>
        <end position="62"/>
    </location>
</feature>
<reference evidence="5" key="2">
    <citation type="journal article" date="2023" name="Arch. Virol.">
        <title>Complete genome sequence of a novel polerovirus infecting Cynanchum rostellatum.</title>
        <authorList>
            <person name="Tokuda R."/>
            <person name="Watanabe K."/>
            <person name="Koinuma H."/>
            <person name="Okano Y."/>
            <person name="Nijo T."/>
            <person name="Yamamoto T."/>
            <person name="Suzuki M."/>
            <person name="Maejima K."/>
            <person name="Namba S."/>
            <person name="Yamaji Y."/>
        </authorList>
    </citation>
    <scope>NUCLEOTIDE SEQUENCE</scope>
    <source>
        <strain evidence="5">JPN-2017</strain>
    </source>
</reference>
<dbReference type="PRINTS" id="PR00915">
    <property type="entry name" value="LUTEOGP1COAT"/>
</dbReference>
<dbReference type="GO" id="GO:0019028">
    <property type="term" value="C:viral capsid"/>
    <property type="evidence" value="ECO:0007669"/>
    <property type="project" value="UniProtKB-KW"/>
</dbReference>
<dbReference type="InterPro" id="IPR029053">
    <property type="entry name" value="Viral_coat"/>
</dbReference>
<protein>
    <submittedName>
        <fullName evidence="5">Coat protein</fullName>
    </submittedName>
</protein>
<name>A0AA48GNU1_9VIRU</name>
<feature type="compositionally biased region" description="Basic residues" evidence="4">
    <location>
        <begin position="39"/>
        <end position="51"/>
    </location>
</feature>
<evidence type="ECO:0000313" key="5">
    <source>
        <dbReference type="EMBL" id="BDG82429.1"/>
    </source>
</evidence>
<organism evidence="5">
    <name type="scientific">Cynanchum yellow mottle-associated virus</name>
    <dbReference type="NCBI Taxonomy" id="2926297"/>
    <lineage>
        <taxon>Viruses</taxon>
        <taxon>Riboviria</taxon>
        <taxon>Orthornavirae</taxon>
        <taxon>Pisuviricota</taxon>
        <taxon>Pisoniviricetes</taxon>
        <taxon>Sobelivirales</taxon>
        <taxon>Solemoviridae</taxon>
        <taxon>Polerovirus</taxon>
    </lineage>
</organism>